<dbReference type="InterPro" id="IPR000719">
    <property type="entry name" value="Prot_kinase_dom"/>
</dbReference>
<dbReference type="PROSITE" id="PS50011">
    <property type="entry name" value="PROTEIN_KINASE_DOM"/>
    <property type="match status" value="1"/>
</dbReference>
<keyword evidence="3" id="KW-0808">Transferase</keyword>
<comment type="caution">
    <text evidence="3">The sequence shown here is derived from an EMBL/GenBank/DDBJ whole genome shotgun (WGS) entry which is preliminary data.</text>
</comment>
<dbReference type="GO" id="GO:0005524">
    <property type="term" value="F:ATP binding"/>
    <property type="evidence" value="ECO:0007669"/>
    <property type="project" value="InterPro"/>
</dbReference>
<proteinExistence type="predicted"/>
<dbReference type="Gene3D" id="1.10.510.10">
    <property type="entry name" value="Transferase(Phosphotransferase) domain 1"/>
    <property type="match status" value="1"/>
</dbReference>
<dbReference type="Pfam" id="PF00069">
    <property type="entry name" value="Pkinase"/>
    <property type="match status" value="1"/>
</dbReference>
<evidence type="ECO:0000313" key="3">
    <source>
        <dbReference type="EMBL" id="OCB90009.1"/>
    </source>
</evidence>
<feature type="region of interest" description="Disordered" evidence="1">
    <location>
        <begin position="274"/>
        <end position="318"/>
    </location>
</feature>
<keyword evidence="4" id="KW-1185">Reference proteome</keyword>
<feature type="domain" description="Protein kinase" evidence="2">
    <location>
        <begin position="368"/>
        <end position="699"/>
    </location>
</feature>
<feature type="compositionally biased region" description="Basic and acidic residues" evidence="1">
    <location>
        <begin position="307"/>
        <end position="318"/>
    </location>
</feature>
<reference evidence="3" key="1">
    <citation type="submission" date="2016-06" db="EMBL/GenBank/DDBJ databases">
        <title>Draft Genome sequence of the fungus Inonotus baumii.</title>
        <authorList>
            <person name="Zhu H."/>
            <person name="Lin W."/>
        </authorList>
    </citation>
    <scope>NUCLEOTIDE SEQUENCE</scope>
    <source>
        <strain evidence="3">821</strain>
    </source>
</reference>
<keyword evidence="3" id="KW-0418">Kinase</keyword>
<evidence type="ECO:0000313" key="4">
    <source>
        <dbReference type="Proteomes" id="UP000757232"/>
    </source>
</evidence>
<evidence type="ECO:0000259" key="2">
    <source>
        <dbReference type="PROSITE" id="PS50011"/>
    </source>
</evidence>
<dbReference type="Proteomes" id="UP000757232">
    <property type="component" value="Unassembled WGS sequence"/>
</dbReference>
<dbReference type="OrthoDB" id="427969at2759"/>
<name>A0A9Q5I1P5_SANBA</name>
<dbReference type="GO" id="GO:0004672">
    <property type="term" value="F:protein kinase activity"/>
    <property type="evidence" value="ECO:0007669"/>
    <property type="project" value="InterPro"/>
</dbReference>
<dbReference type="EMBL" id="LNZH02000143">
    <property type="protein sequence ID" value="OCB90009.1"/>
    <property type="molecule type" value="Genomic_DNA"/>
</dbReference>
<sequence>MPTFREYLREKAKFFSPQVDTRSNPDTTDLSPLEVARLDDQWKPNGCRRDKELVDSLLRTLDVHLGDRPVDSSSSYDRYFQPFIDDDGMSIAWIKNKEEPQSLNMVFNGALVALSKITRALGYRLNLEQNCTPLDGGFASQIDFALYITDGEGKRVLVEVKAPDVLNSMLKFLELAEGTPVHLRLWPRQVTGEKVINRMCLYMASHKARWGAITSHEKWLFIRLHPGEDPFITFSAVEKQEDNTRPFRALLAMLLAAELNLEVESHADLESLLATIPEEDENDPTKELPDVDPREDKSDTFKGSGKVTREDPPVTRPGNRTEIREAFEVPDLEIGWSQQIVARPRTFSFYKVDLAGNCMPLRPGTAKLSLHRILGFSSTGMVYQATLDGNESVKDTNARSYAVKIVHRGSTQEKRGGLERLRNEFEAYCKIGESGADLAPRCYGLYDSTYMLALILDYEGEALTNLPWSSVPFRDRLRIFELLSALHKIGIIHKDIEPRNIVRSSDGSLKLIDFSQAGFHDCPGIREASRILEKGRNLLTGQFAHGAISNYIGTPDSQLFSSTPVHDAQSAVDGLGCYPTSYTALRMSRPLHTPDVDCALHRILSVDRIAREIVEILPEMDWSWSAMSGVNRGRSLVNMSFALWSFCHPDTSTAPKISTFPWTALFIQLFAASTFRTPRYSDDILTRECGNEYTQLLAG</sequence>
<feature type="compositionally biased region" description="Basic and acidic residues" evidence="1">
    <location>
        <begin position="283"/>
        <end position="300"/>
    </location>
</feature>
<dbReference type="InterPro" id="IPR011009">
    <property type="entry name" value="Kinase-like_dom_sf"/>
</dbReference>
<dbReference type="SMART" id="SM00220">
    <property type="entry name" value="S_TKc"/>
    <property type="match status" value="1"/>
</dbReference>
<dbReference type="SUPFAM" id="SSF56112">
    <property type="entry name" value="Protein kinase-like (PK-like)"/>
    <property type="match status" value="1"/>
</dbReference>
<accession>A0A9Q5I1P5</accession>
<evidence type="ECO:0000256" key="1">
    <source>
        <dbReference type="SAM" id="MobiDB-lite"/>
    </source>
</evidence>
<organism evidence="3 4">
    <name type="scientific">Sanghuangporus baumii</name>
    <name type="common">Phellinus baumii</name>
    <dbReference type="NCBI Taxonomy" id="108892"/>
    <lineage>
        <taxon>Eukaryota</taxon>
        <taxon>Fungi</taxon>
        <taxon>Dikarya</taxon>
        <taxon>Basidiomycota</taxon>
        <taxon>Agaricomycotina</taxon>
        <taxon>Agaricomycetes</taxon>
        <taxon>Hymenochaetales</taxon>
        <taxon>Hymenochaetaceae</taxon>
        <taxon>Sanghuangporus</taxon>
    </lineage>
</organism>
<protein>
    <submittedName>
        <fullName evidence="3">Kinase-like protein</fullName>
    </submittedName>
</protein>
<gene>
    <name evidence="3" type="ORF">A7U60_g2769</name>
</gene>
<dbReference type="AlphaFoldDB" id="A0A9Q5I1P5"/>